<feature type="transmembrane region" description="Helical" evidence="1">
    <location>
        <begin position="18"/>
        <end position="36"/>
    </location>
</feature>
<name>A0A0F9BEG9_9ZZZZ</name>
<organism evidence="2">
    <name type="scientific">marine sediment metagenome</name>
    <dbReference type="NCBI Taxonomy" id="412755"/>
    <lineage>
        <taxon>unclassified sequences</taxon>
        <taxon>metagenomes</taxon>
        <taxon>ecological metagenomes</taxon>
    </lineage>
</organism>
<comment type="caution">
    <text evidence="2">The sequence shown here is derived from an EMBL/GenBank/DDBJ whole genome shotgun (WGS) entry which is preliminary data.</text>
</comment>
<reference evidence="2" key="1">
    <citation type="journal article" date="2015" name="Nature">
        <title>Complex archaea that bridge the gap between prokaryotes and eukaryotes.</title>
        <authorList>
            <person name="Spang A."/>
            <person name="Saw J.H."/>
            <person name="Jorgensen S.L."/>
            <person name="Zaremba-Niedzwiedzka K."/>
            <person name="Martijn J."/>
            <person name="Lind A.E."/>
            <person name="van Eijk R."/>
            <person name="Schleper C."/>
            <person name="Guy L."/>
            <person name="Ettema T.J."/>
        </authorList>
    </citation>
    <scope>NUCLEOTIDE SEQUENCE</scope>
</reference>
<dbReference type="AlphaFoldDB" id="A0A0F9BEG9"/>
<evidence type="ECO:0000256" key="1">
    <source>
        <dbReference type="SAM" id="Phobius"/>
    </source>
</evidence>
<keyword evidence="1" id="KW-0472">Membrane</keyword>
<feature type="non-terminal residue" evidence="2">
    <location>
        <position position="1"/>
    </location>
</feature>
<protein>
    <submittedName>
        <fullName evidence="2">Uncharacterized protein</fullName>
    </submittedName>
</protein>
<evidence type="ECO:0000313" key="2">
    <source>
        <dbReference type="EMBL" id="KKK89029.1"/>
    </source>
</evidence>
<keyword evidence="1" id="KW-0812">Transmembrane</keyword>
<keyword evidence="1" id="KW-1133">Transmembrane helix</keyword>
<accession>A0A0F9BEG9</accession>
<sequence length="41" mass="4838">INEHYRSISRGVIDTRDLIYFLSVISIFLLGTNIVLQSRKW</sequence>
<gene>
    <name evidence="2" type="ORF">LCGC14_2737210</name>
</gene>
<dbReference type="EMBL" id="LAZR01049700">
    <property type="protein sequence ID" value="KKK89029.1"/>
    <property type="molecule type" value="Genomic_DNA"/>
</dbReference>
<proteinExistence type="predicted"/>